<feature type="domain" description="Autophagy-related protein 11 C-terminal" evidence="4">
    <location>
        <begin position="56"/>
        <end position="143"/>
    </location>
</feature>
<dbReference type="Pfam" id="PF10377">
    <property type="entry name" value="ATG11"/>
    <property type="match status" value="1"/>
</dbReference>
<dbReference type="GO" id="GO:1990316">
    <property type="term" value="C:Atg1/ULK1 kinase complex"/>
    <property type="evidence" value="ECO:0007669"/>
    <property type="project" value="TreeGrafter"/>
</dbReference>
<dbReference type="GO" id="GO:0034045">
    <property type="term" value="C:phagophore assembly site membrane"/>
    <property type="evidence" value="ECO:0007669"/>
    <property type="project" value="TreeGrafter"/>
</dbReference>
<dbReference type="GO" id="GO:0060090">
    <property type="term" value="F:molecular adaptor activity"/>
    <property type="evidence" value="ECO:0007669"/>
    <property type="project" value="TreeGrafter"/>
</dbReference>
<dbReference type="InterPro" id="IPR040040">
    <property type="entry name" value="ATG11"/>
</dbReference>
<gene>
    <name evidence="5" type="ORF">TCEB3V08_LOCUS5029</name>
</gene>
<dbReference type="GO" id="GO:0061709">
    <property type="term" value="P:reticulophagy"/>
    <property type="evidence" value="ECO:0007669"/>
    <property type="project" value="TreeGrafter"/>
</dbReference>
<proteinExistence type="predicted"/>
<sequence>MKTKPSKKEPKLIPRHSHGVFASTVPPVNPSDKDLGERSILPNQEREGLSLDSKNKDCNAGDSVLVVWDENHRNYTILQEGNTLYFLHSDCLETMDLKPGCDSMPTRLYSTGEVINKEYCQAKKSENRYRVPKGTKFYRVKVRPLAKDSVLIRGHHHHHHHHHPQLSLLPFTAPSSLLGEAAK</sequence>
<keyword evidence="1" id="KW-0072">Autophagy</keyword>
<reference evidence="5" key="1">
    <citation type="submission" date="2020-11" db="EMBL/GenBank/DDBJ databases">
        <authorList>
            <person name="Tran Van P."/>
        </authorList>
    </citation>
    <scope>NUCLEOTIDE SEQUENCE</scope>
</reference>
<organism evidence="5">
    <name type="scientific">Timema cristinae</name>
    <name type="common">Walking stick</name>
    <dbReference type="NCBI Taxonomy" id="61476"/>
    <lineage>
        <taxon>Eukaryota</taxon>
        <taxon>Metazoa</taxon>
        <taxon>Ecdysozoa</taxon>
        <taxon>Arthropoda</taxon>
        <taxon>Hexapoda</taxon>
        <taxon>Insecta</taxon>
        <taxon>Pterygota</taxon>
        <taxon>Neoptera</taxon>
        <taxon>Polyneoptera</taxon>
        <taxon>Phasmatodea</taxon>
        <taxon>Timematodea</taxon>
        <taxon>Timematoidea</taxon>
        <taxon>Timematidae</taxon>
        <taxon>Timema</taxon>
    </lineage>
</organism>
<keyword evidence="2" id="KW-0175">Coiled coil</keyword>
<dbReference type="GO" id="GO:0034727">
    <property type="term" value="P:piecemeal microautophagy of the nucleus"/>
    <property type="evidence" value="ECO:0007669"/>
    <property type="project" value="TreeGrafter"/>
</dbReference>
<dbReference type="InterPro" id="IPR019460">
    <property type="entry name" value="Atg11_C"/>
</dbReference>
<dbReference type="PANTHER" id="PTHR13222">
    <property type="entry name" value="RB1-INDUCIBLE COILED-COIL"/>
    <property type="match status" value="1"/>
</dbReference>
<feature type="compositionally biased region" description="Basic and acidic residues" evidence="3">
    <location>
        <begin position="1"/>
        <end position="12"/>
    </location>
</feature>
<name>A0A7R9CQB3_TIMCR</name>
<dbReference type="PANTHER" id="PTHR13222:SF1">
    <property type="entry name" value="RB1-INDUCIBLE COILED-COIL PROTEIN 1"/>
    <property type="match status" value="1"/>
</dbReference>
<dbReference type="GO" id="GO:0061723">
    <property type="term" value="P:glycophagy"/>
    <property type="evidence" value="ECO:0007669"/>
    <property type="project" value="TreeGrafter"/>
</dbReference>
<evidence type="ECO:0000313" key="5">
    <source>
        <dbReference type="EMBL" id="CAD7399453.1"/>
    </source>
</evidence>
<dbReference type="GO" id="GO:0019901">
    <property type="term" value="F:protein kinase binding"/>
    <property type="evidence" value="ECO:0007669"/>
    <property type="project" value="TreeGrafter"/>
</dbReference>
<evidence type="ECO:0000259" key="4">
    <source>
        <dbReference type="Pfam" id="PF10377"/>
    </source>
</evidence>
<dbReference type="EMBL" id="OC317864">
    <property type="protein sequence ID" value="CAD7399453.1"/>
    <property type="molecule type" value="Genomic_DNA"/>
</dbReference>
<dbReference type="AlphaFoldDB" id="A0A7R9CQB3"/>
<feature type="region of interest" description="Disordered" evidence="3">
    <location>
        <begin position="1"/>
        <end position="38"/>
    </location>
</feature>
<dbReference type="GO" id="GO:0034517">
    <property type="term" value="P:ribophagy"/>
    <property type="evidence" value="ECO:0007669"/>
    <property type="project" value="TreeGrafter"/>
</dbReference>
<evidence type="ECO:0000256" key="3">
    <source>
        <dbReference type="SAM" id="MobiDB-lite"/>
    </source>
</evidence>
<evidence type="ECO:0000256" key="2">
    <source>
        <dbReference type="ARBA" id="ARBA00023054"/>
    </source>
</evidence>
<accession>A0A7R9CQB3</accession>
<dbReference type="GO" id="GO:0000422">
    <property type="term" value="P:autophagy of mitochondrion"/>
    <property type="evidence" value="ECO:0007669"/>
    <property type="project" value="TreeGrafter"/>
</dbReference>
<protein>
    <recommendedName>
        <fullName evidence="4">Autophagy-related protein 11 C-terminal domain-containing protein</fullName>
    </recommendedName>
</protein>
<evidence type="ECO:0000256" key="1">
    <source>
        <dbReference type="ARBA" id="ARBA00023006"/>
    </source>
</evidence>
<dbReference type="GO" id="GO:0000045">
    <property type="term" value="P:autophagosome assembly"/>
    <property type="evidence" value="ECO:0007669"/>
    <property type="project" value="InterPro"/>
</dbReference>